<evidence type="ECO:0000313" key="2">
    <source>
        <dbReference type="EMBL" id="SDT43344.1"/>
    </source>
</evidence>
<reference evidence="2 3" key="1">
    <citation type="submission" date="2016-10" db="EMBL/GenBank/DDBJ databases">
        <authorList>
            <person name="de Groot N.N."/>
        </authorList>
    </citation>
    <scope>NUCLEOTIDE SEQUENCE [LARGE SCALE GENOMIC DNA]</scope>
    <source>
        <strain evidence="2 3">DSM 21800</strain>
    </source>
</reference>
<gene>
    <name evidence="2" type="ORF">SAMN04489812_5814</name>
</gene>
<dbReference type="RefSeq" id="WP_091530583.1">
    <property type="nucleotide sequence ID" value="NZ_LT629772.1"/>
</dbReference>
<dbReference type="Proteomes" id="UP000199103">
    <property type="component" value="Chromosome I"/>
</dbReference>
<evidence type="ECO:0000313" key="3">
    <source>
        <dbReference type="Proteomes" id="UP000199103"/>
    </source>
</evidence>
<proteinExistence type="predicted"/>
<organism evidence="2 3">
    <name type="scientific">Microlunatus soli</name>
    <dbReference type="NCBI Taxonomy" id="630515"/>
    <lineage>
        <taxon>Bacteria</taxon>
        <taxon>Bacillati</taxon>
        <taxon>Actinomycetota</taxon>
        <taxon>Actinomycetes</taxon>
        <taxon>Propionibacteriales</taxon>
        <taxon>Propionibacteriaceae</taxon>
        <taxon>Microlunatus</taxon>
    </lineage>
</organism>
<keyword evidence="3" id="KW-1185">Reference proteome</keyword>
<dbReference type="AlphaFoldDB" id="A0A1H2ABT6"/>
<dbReference type="EMBL" id="LT629772">
    <property type="protein sequence ID" value="SDT43344.1"/>
    <property type="molecule type" value="Genomic_DNA"/>
</dbReference>
<accession>A0A1H2ABT6</accession>
<feature type="region of interest" description="Disordered" evidence="1">
    <location>
        <begin position="1"/>
        <end position="21"/>
    </location>
</feature>
<dbReference type="STRING" id="630515.SAMN04489812_5814"/>
<evidence type="ECO:0000256" key="1">
    <source>
        <dbReference type="SAM" id="MobiDB-lite"/>
    </source>
</evidence>
<dbReference type="OrthoDB" id="5295961at2"/>
<name>A0A1H2ABT6_9ACTN</name>
<sequence length="201" mass="22464">MSIVENPPSTKNPTTTHPAPRVRGVLYHSAVGTDHGDDVLPLNLMRDRYPDLYGRHRSRYDGREWVLEQPVPPLDCTWGDVVFFSPVDSQLIFEALAESGRPVTPVAFPTLDAGVLDPARTCVRLMRKSATGPEAEPADADDFLPYTTGTLRAVSRVSWAAIQRLRTLPADEPWLPWVDVPHVLHRGPVPIRHLRTPKAQR</sequence>
<feature type="compositionally biased region" description="Polar residues" evidence="1">
    <location>
        <begin position="7"/>
        <end position="17"/>
    </location>
</feature>
<protein>
    <submittedName>
        <fullName evidence="2">Uncharacterized protein</fullName>
    </submittedName>
</protein>